<dbReference type="AlphaFoldDB" id="A0A917ZTW0"/>
<keyword evidence="2" id="KW-0732">Signal</keyword>
<name>A0A917ZTW0_9ACTN</name>
<protein>
    <recommendedName>
        <fullName evidence="5">Choice-of-anchor G family protein</fullName>
    </recommendedName>
</protein>
<keyword evidence="4" id="KW-1185">Reference proteome</keyword>
<evidence type="ECO:0000313" key="3">
    <source>
        <dbReference type="EMBL" id="GGO91762.1"/>
    </source>
</evidence>
<evidence type="ECO:0008006" key="5">
    <source>
        <dbReference type="Google" id="ProtNLM"/>
    </source>
</evidence>
<dbReference type="RefSeq" id="WP_189133138.1">
    <property type="nucleotide sequence ID" value="NZ_BMMS01000017.1"/>
</dbReference>
<feature type="region of interest" description="Disordered" evidence="1">
    <location>
        <begin position="34"/>
        <end position="53"/>
    </location>
</feature>
<reference evidence="3" key="1">
    <citation type="journal article" date="2014" name="Int. J. Syst. Evol. Microbiol.">
        <title>Complete genome sequence of Corynebacterium casei LMG S-19264T (=DSM 44701T), isolated from a smear-ripened cheese.</title>
        <authorList>
            <consortium name="US DOE Joint Genome Institute (JGI-PGF)"/>
            <person name="Walter F."/>
            <person name="Albersmeier A."/>
            <person name="Kalinowski J."/>
            <person name="Ruckert C."/>
        </authorList>
    </citation>
    <scope>NUCLEOTIDE SEQUENCE</scope>
    <source>
        <strain evidence="3">CGMCC 4.7201</strain>
    </source>
</reference>
<feature type="region of interest" description="Disordered" evidence="1">
    <location>
        <begin position="194"/>
        <end position="217"/>
    </location>
</feature>
<dbReference type="InterPro" id="IPR006311">
    <property type="entry name" value="TAT_signal"/>
</dbReference>
<dbReference type="EMBL" id="BMMS01000017">
    <property type="protein sequence ID" value="GGO91762.1"/>
    <property type="molecule type" value="Genomic_DNA"/>
</dbReference>
<organism evidence="3 4">
    <name type="scientific">Wenjunlia tyrosinilytica</name>
    <dbReference type="NCBI Taxonomy" id="1544741"/>
    <lineage>
        <taxon>Bacteria</taxon>
        <taxon>Bacillati</taxon>
        <taxon>Actinomycetota</taxon>
        <taxon>Actinomycetes</taxon>
        <taxon>Kitasatosporales</taxon>
        <taxon>Streptomycetaceae</taxon>
        <taxon>Wenjunlia</taxon>
    </lineage>
</organism>
<comment type="caution">
    <text evidence="3">The sequence shown here is derived from an EMBL/GenBank/DDBJ whole genome shotgun (WGS) entry which is preliminary data.</text>
</comment>
<feature type="chain" id="PRO_5037645203" description="Choice-of-anchor G family protein" evidence="2">
    <location>
        <begin position="35"/>
        <end position="217"/>
    </location>
</feature>
<evidence type="ECO:0000313" key="4">
    <source>
        <dbReference type="Proteomes" id="UP000641932"/>
    </source>
</evidence>
<reference evidence="3" key="2">
    <citation type="submission" date="2020-09" db="EMBL/GenBank/DDBJ databases">
        <authorList>
            <person name="Sun Q."/>
            <person name="Zhou Y."/>
        </authorList>
    </citation>
    <scope>NUCLEOTIDE SEQUENCE</scope>
    <source>
        <strain evidence="3">CGMCC 4.7201</strain>
    </source>
</reference>
<evidence type="ECO:0000256" key="1">
    <source>
        <dbReference type="SAM" id="MobiDB-lite"/>
    </source>
</evidence>
<dbReference type="PROSITE" id="PS51318">
    <property type="entry name" value="TAT"/>
    <property type="match status" value="1"/>
</dbReference>
<accession>A0A917ZTW0</accession>
<gene>
    <name evidence="3" type="ORF">GCM10012280_40390</name>
</gene>
<proteinExistence type="predicted"/>
<evidence type="ECO:0000256" key="2">
    <source>
        <dbReference type="SAM" id="SignalP"/>
    </source>
</evidence>
<feature type="signal peptide" evidence="2">
    <location>
        <begin position="1"/>
        <end position="34"/>
    </location>
</feature>
<sequence length="217" mass="21686">MSHAARTNKRRVLGASLASAALISAVAATGAAMAGEGGNRPKTAADACSSGNEKSSDVVVTAGKDISFGFNDLAKALAFAGAQQQSLNDLGNALRALPASQVSMVIDNLDLGAPVAPKVKVTAVDSKAPGTFAQGAGKTGVQQMNAQLAAVNKGLSEIWSDTGGLKNIQAALGGIALNNAVNIGDIDLDFDVRKGDDRSGRPGAKSLAKCAQAGDAQ</sequence>
<dbReference type="Proteomes" id="UP000641932">
    <property type="component" value="Unassembled WGS sequence"/>
</dbReference>